<feature type="compositionally biased region" description="Low complexity" evidence="5">
    <location>
        <begin position="9"/>
        <end position="18"/>
    </location>
</feature>
<evidence type="ECO:0000256" key="1">
    <source>
        <dbReference type="ARBA" id="ARBA00008668"/>
    </source>
</evidence>
<reference evidence="6 7" key="1">
    <citation type="submission" date="2024-11" db="EMBL/GenBank/DDBJ databases">
        <title>Chromosome-level genome assembly of Eucalyptus globulus Labill. provides insights into its genome evolution.</title>
        <authorList>
            <person name="Li X."/>
        </authorList>
    </citation>
    <scope>NUCLEOTIDE SEQUENCE [LARGE SCALE GENOMIC DNA]</scope>
    <source>
        <strain evidence="6">CL2024</strain>
        <tissue evidence="6">Fresh tender leaves</tissue>
    </source>
</reference>
<keyword evidence="7" id="KW-1185">Reference proteome</keyword>
<evidence type="ECO:0000256" key="4">
    <source>
        <dbReference type="ARBA" id="ARBA00023098"/>
    </source>
</evidence>
<dbReference type="GO" id="GO:0016042">
    <property type="term" value="P:lipid catabolic process"/>
    <property type="evidence" value="ECO:0007669"/>
    <property type="project" value="UniProtKB-KW"/>
</dbReference>
<evidence type="ECO:0000256" key="2">
    <source>
        <dbReference type="ARBA" id="ARBA00022801"/>
    </source>
</evidence>
<dbReference type="InterPro" id="IPR051058">
    <property type="entry name" value="GDSL_Est/Lipase"/>
</dbReference>
<organism evidence="6 7">
    <name type="scientific">Eucalyptus globulus</name>
    <name type="common">Tasmanian blue gum</name>
    <dbReference type="NCBI Taxonomy" id="34317"/>
    <lineage>
        <taxon>Eukaryota</taxon>
        <taxon>Viridiplantae</taxon>
        <taxon>Streptophyta</taxon>
        <taxon>Embryophyta</taxon>
        <taxon>Tracheophyta</taxon>
        <taxon>Spermatophyta</taxon>
        <taxon>Magnoliopsida</taxon>
        <taxon>eudicotyledons</taxon>
        <taxon>Gunneridae</taxon>
        <taxon>Pentapetalae</taxon>
        <taxon>rosids</taxon>
        <taxon>malvids</taxon>
        <taxon>Myrtales</taxon>
        <taxon>Myrtaceae</taxon>
        <taxon>Myrtoideae</taxon>
        <taxon>Eucalypteae</taxon>
        <taxon>Eucalyptus</taxon>
    </lineage>
</organism>
<dbReference type="InterPro" id="IPR036514">
    <property type="entry name" value="SGNH_hydro_sf"/>
</dbReference>
<dbReference type="Gene3D" id="3.40.50.1110">
    <property type="entry name" value="SGNH hydrolase"/>
    <property type="match status" value="1"/>
</dbReference>
<feature type="compositionally biased region" description="Basic and acidic residues" evidence="5">
    <location>
        <begin position="59"/>
        <end position="70"/>
    </location>
</feature>
<dbReference type="EMBL" id="JBJKBG010000010">
    <property type="protein sequence ID" value="KAL3718474.1"/>
    <property type="molecule type" value="Genomic_DNA"/>
</dbReference>
<evidence type="ECO:0008006" key="8">
    <source>
        <dbReference type="Google" id="ProtNLM"/>
    </source>
</evidence>
<feature type="compositionally biased region" description="Basic and acidic residues" evidence="5">
    <location>
        <begin position="37"/>
        <end position="48"/>
    </location>
</feature>
<dbReference type="GO" id="GO:0016787">
    <property type="term" value="F:hydrolase activity"/>
    <property type="evidence" value="ECO:0007669"/>
    <property type="project" value="UniProtKB-KW"/>
</dbReference>
<protein>
    <recommendedName>
        <fullName evidence="8">GDSL esterase/lipase</fullName>
    </recommendedName>
</protein>
<dbReference type="PANTHER" id="PTHR45648">
    <property type="entry name" value="GDSL LIPASE/ACYLHYDROLASE FAMILY PROTEIN (AFU_ORTHOLOGUE AFUA_4G14700)"/>
    <property type="match status" value="1"/>
</dbReference>
<evidence type="ECO:0000313" key="6">
    <source>
        <dbReference type="EMBL" id="KAL3718474.1"/>
    </source>
</evidence>
<evidence type="ECO:0000256" key="5">
    <source>
        <dbReference type="SAM" id="MobiDB-lite"/>
    </source>
</evidence>
<evidence type="ECO:0000256" key="3">
    <source>
        <dbReference type="ARBA" id="ARBA00022963"/>
    </source>
</evidence>
<keyword evidence="2" id="KW-0378">Hydrolase</keyword>
<dbReference type="InterPro" id="IPR001087">
    <property type="entry name" value="GDSL"/>
</dbReference>
<evidence type="ECO:0000313" key="7">
    <source>
        <dbReference type="Proteomes" id="UP001634007"/>
    </source>
</evidence>
<proteinExistence type="inferred from homology"/>
<keyword evidence="3" id="KW-0442">Lipid degradation</keyword>
<keyword evidence="4" id="KW-0443">Lipid metabolism</keyword>
<sequence length="433" mass="47873">MTNSPVSPPSSLGSSRNPLAPSFPSADRHRGSKMRPVARDDGLDEPRRCNRRRRSLRAGNDRGRVEDKSKSRTPSRAMLILFLAVSAGMISPSKGSYVSAFYVLGDSSVDCGGNTLFYPFLHGELSLHPCSGGADKTLVPHFLAEKMGIQNTPPFYAQNGSIASLLRGMNFGSAEATILNFGGRKFQSLNQQLRQVLETFQLVQLHLAEESAREFMESSITYLSFGKDDYIEFFLRTSSGITHKFTGQEFARVLVDQMIDAVISLYNANARKIICMGILPLGCTPRIRWERVNSTSSGGERNICAEEVNELILEYNSMLEGRIFDLKAELPDAKIVFCNTYHGILEVITSPQRHGFEDVETACCGLGQGGMLIGCLSTEMACKEESAHVWWDLYNPTQAVNRLLAESAWSGQELSSICRPVNIQELVSISFSR</sequence>
<name>A0ABD3IX94_EUCGL</name>
<comment type="caution">
    <text evidence="6">The sequence shown here is derived from an EMBL/GenBank/DDBJ whole genome shotgun (WGS) entry which is preliminary data.</text>
</comment>
<dbReference type="AlphaFoldDB" id="A0ABD3IX94"/>
<feature type="region of interest" description="Disordered" evidence="5">
    <location>
        <begin position="1"/>
        <end position="71"/>
    </location>
</feature>
<gene>
    <name evidence="6" type="ORF">ACJRO7_003584</name>
</gene>
<accession>A0ABD3IX94</accession>
<dbReference type="Pfam" id="PF00657">
    <property type="entry name" value="Lipase_GDSL"/>
    <property type="match status" value="1"/>
</dbReference>
<dbReference type="Proteomes" id="UP001634007">
    <property type="component" value="Unassembled WGS sequence"/>
</dbReference>
<dbReference type="PANTHER" id="PTHR45648:SF7">
    <property type="entry name" value="OS12G0126100 PROTEIN"/>
    <property type="match status" value="1"/>
</dbReference>
<comment type="similarity">
    <text evidence="1">Belongs to the 'GDSL' lipolytic enzyme family.</text>
</comment>